<dbReference type="Proteomes" id="UP001556367">
    <property type="component" value="Unassembled WGS sequence"/>
</dbReference>
<reference evidence="7" key="1">
    <citation type="submission" date="2024-06" db="EMBL/GenBank/DDBJ databases">
        <title>Multi-omics analyses provide insights into the biosynthesis of the anticancer antibiotic pleurotin in Hohenbuehelia grisea.</title>
        <authorList>
            <person name="Weaver J.A."/>
            <person name="Alberti F."/>
        </authorList>
    </citation>
    <scope>NUCLEOTIDE SEQUENCE [LARGE SCALE GENOMIC DNA]</scope>
    <source>
        <strain evidence="7">T-177</strain>
    </source>
</reference>
<evidence type="ECO:0000259" key="5">
    <source>
        <dbReference type="PROSITE" id="PS50865"/>
    </source>
</evidence>
<keyword evidence="1" id="KW-0479">Metal-binding</keyword>
<evidence type="ECO:0000256" key="2">
    <source>
        <dbReference type="ARBA" id="ARBA00022771"/>
    </source>
</evidence>
<keyword evidence="7" id="KW-1185">Reference proteome</keyword>
<sequence>MANIAHFARILRTVGSEISQIKECLTRIDPTARSRDTNATRTIVEVLGKLAENLSAERAEQCSRLCADVSSDPKALLVPFVRAPQFMQAIVNVLHATASWWDDKEIVARVLGSWPDLWVWCKLLLSDVVRARLRQVQSQLFIPKDFCSMLHDLPLILATYFLDCAKSNEGASKLFSVIGDSDSFLAVITAEWLRPDDTSCISSPSAIISIFAEERSKKWDDRIISGAGGIPRLVKIIIERINAAQTLDEPKCTNLARDIAVLVNLSFTTDSIAYALTAENAVLALVRLMKRLLPIGTEQYKAICVSLCLQLFVVNIKKKGFRDRCLWVRKLLSAEELILPRLLKALLKPDKSPHPLSIHQLGIDLLSGLIPYLIYRPLLRPALKSIRVVADAGFEKDLERVPVLGKLWTAFRDIAKYREQFKSLANSGVLMCQCNQCEKPDIDDKFAACEGCLSAMYCSKECQRKNWPAHREWCKETRAMSKEAGVPSFGERDACYMEGVIQNDLRVLASQVRAAKLKFKKENPLADPHAQLLRLDYRVYPPTIRLLPFVDFLRVTDPRTQAVFKESMEEVKFERGSVIMVIANLPGCGRTFNRVIAGVHTDDEGMPRDVEDEELSELIKRMGKLEVKPEDRRRLELEA</sequence>
<dbReference type="InterPro" id="IPR002893">
    <property type="entry name" value="Znf_MYND"/>
</dbReference>
<accession>A0ABR3IZJ2</accession>
<proteinExistence type="predicted"/>
<keyword evidence="3" id="KW-0862">Zinc</keyword>
<comment type="caution">
    <text evidence="6">The sequence shown here is derived from an EMBL/GenBank/DDBJ whole genome shotgun (WGS) entry which is preliminary data.</text>
</comment>
<evidence type="ECO:0000256" key="1">
    <source>
        <dbReference type="ARBA" id="ARBA00022723"/>
    </source>
</evidence>
<keyword evidence="2 4" id="KW-0863">Zinc-finger</keyword>
<evidence type="ECO:0000256" key="4">
    <source>
        <dbReference type="PROSITE-ProRule" id="PRU00134"/>
    </source>
</evidence>
<dbReference type="EMBL" id="JASNQZ010000012">
    <property type="protein sequence ID" value="KAL0948802.1"/>
    <property type="molecule type" value="Genomic_DNA"/>
</dbReference>
<evidence type="ECO:0000313" key="6">
    <source>
        <dbReference type="EMBL" id="KAL0948802.1"/>
    </source>
</evidence>
<dbReference type="Pfam" id="PF01753">
    <property type="entry name" value="zf-MYND"/>
    <property type="match status" value="1"/>
</dbReference>
<dbReference type="PROSITE" id="PS50865">
    <property type="entry name" value="ZF_MYND_2"/>
    <property type="match status" value="1"/>
</dbReference>
<evidence type="ECO:0000256" key="3">
    <source>
        <dbReference type="ARBA" id="ARBA00022833"/>
    </source>
</evidence>
<feature type="domain" description="MYND-type" evidence="5">
    <location>
        <begin position="434"/>
        <end position="474"/>
    </location>
</feature>
<protein>
    <recommendedName>
        <fullName evidence="5">MYND-type domain-containing protein</fullName>
    </recommendedName>
</protein>
<dbReference type="SUPFAM" id="SSF144232">
    <property type="entry name" value="HIT/MYND zinc finger-like"/>
    <property type="match status" value="1"/>
</dbReference>
<organism evidence="6 7">
    <name type="scientific">Hohenbuehelia grisea</name>
    <dbReference type="NCBI Taxonomy" id="104357"/>
    <lineage>
        <taxon>Eukaryota</taxon>
        <taxon>Fungi</taxon>
        <taxon>Dikarya</taxon>
        <taxon>Basidiomycota</taxon>
        <taxon>Agaricomycotina</taxon>
        <taxon>Agaricomycetes</taxon>
        <taxon>Agaricomycetidae</taxon>
        <taxon>Agaricales</taxon>
        <taxon>Pleurotineae</taxon>
        <taxon>Pleurotaceae</taxon>
        <taxon>Hohenbuehelia</taxon>
    </lineage>
</organism>
<evidence type="ECO:0000313" key="7">
    <source>
        <dbReference type="Proteomes" id="UP001556367"/>
    </source>
</evidence>
<name>A0ABR3IZJ2_9AGAR</name>
<dbReference type="Gene3D" id="6.10.140.2220">
    <property type="match status" value="1"/>
</dbReference>
<gene>
    <name evidence="6" type="ORF">HGRIS_008932</name>
</gene>